<dbReference type="EMBL" id="MU001503">
    <property type="protein sequence ID" value="KAF2443178.1"/>
    <property type="molecule type" value="Genomic_DNA"/>
</dbReference>
<evidence type="ECO:0000313" key="2">
    <source>
        <dbReference type="Proteomes" id="UP000799764"/>
    </source>
</evidence>
<evidence type="ECO:0000313" key="1">
    <source>
        <dbReference type="EMBL" id="KAF2443178.1"/>
    </source>
</evidence>
<comment type="caution">
    <text evidence="1">The sequence shown here is derived from an EMBL/GenBank/DDBJ whole genome shotgun (WGS) entry which is preliminary data.</text>
</comment>
<dbReference type="AlphaFoldDB" id="A0A9P4PHB9"/>
<accession>A0A9P4PHB9</accession>
<keyword evidence="2" id="KW-1185">Reference proteome</keyword>
<reference evidence="1" key="1">
    <citation type="journal article" date="2020" name="Stud. Mycol.">
        <title>101 Dothideomycetes genomes: a test case for predicting lifestyles and emergence of pathogens.</title>
        <authorList>
            <person name="Haridas S."/>
            <person name="Albert R."/>
            <person name="Binder M."/>
            <person name="Bloem J."/>
            <person name="Labutti K."/>
            <person name="Salamov A."/>
            <person name="Andreopoulos B."/>
            <person name="Baker S."/>
            <person name="Barry K."/>
            <person name="Bills G."/>
            <person name="Bluhm B."/>
            <person name="Cannon C."/>
            <person name="Castanera R."/>
            <person name="Culley D."/>
            <person name="Daum C."/>
            <person name="Ezra D."/>
            <person name="Gonzalez J."/>
            <person name="Henrissat B."/>
            <person name="Kuo A."/>
            <person name="Liang C."/>
            <person name="Lipzen A."/>
            <person name="Lutzoni F."/>
            <person name="Magnuson J."/>
            <person name="Mondo S."/>
            <person name="Nolan M."/>
            <person name="Ohm R."/>
            <person name="Pangilinan J."/>
            <person name="Park H.-J."/>
            <person name="Ramirez L."/>
            <person name="Alfaro M."/>
            <person name="Sun H."/>
            <person name="Tritt A."/>
            <person name="Yoshinaga Y."/>
            <person name="Zwiers L.-H."/>
            <person name="Turgeon B."/>
            <person name="Goodwin S."/>
            <person name="Spatafora J."/>
            <person name="Crous P."/>
            <person name="Grigoriev I."/>
        </authorList>
    </citation>
    <scope>NUCLEOTIDE SEQUENCE</scope>
    <source>
        <strain evidence="1">CBS 690.94</strain>
    </source>
</reference>
<dbReference type="Proteomes" id="UP000799764">
    <property type="component" value="Unassembled WGS sequence"/>
</dbReference>
<gene>
    <name evidence="1" type="ORF">P171DRAFT_487131</name>
</gene>
<protein>
    <submittedName>
        <fullName evidence="1">Uncharacterized protein</fullName>
    </submittedName>
</protein>
<organism evidence="1 2">
    <name type="scientific">Karstenula rhodostoma CBS 690.94</name>
    <dbReference type="NCBI Taxonomy" id="1392251"/>
    <lineage>
        <taxon>Eukaryota</taxon>
        <taxon>Fungi</taxon>
        <taxon>Dikarya</taxon>
        <taxon>Ascomycota</taxon>
        <taxon>Pezizomycotina</taxon>
        <taxon>Dothideomycetes</taxon>
        <taxon>Pleosporomycetidae</taxon>
        <taxon>Pleosporales</taxon>
        <taxon>Massarineae</taxon>
        <taxon>Didymosphaeriaceae</taxon>
        <taxon>Karstenula</taxon>
    </lineage>
</organism>
<sequence>MEMISSDKLNMVEAGAAVELKGLLQDIQDRITNQVLIGSDFSLSYHGRERARYIYSQAKMVAKLIHTIDSAIELYSIEREDFIAALKFKNPKMTFAAQSICKSFETIFEIFYRNLRQSFRSCPQSRDMLNRFPLMGRWTNDPLSEDRELRVLRNASTHGAGTTFAFRGDFFADLPNRDPFDAGQFWDMAITTHIPSIKDELSDLIVLLHRDLPNMEDIRPDLSSWDELIVNDYPIPFSIRMLPLKAGLTACKLMLNCTGDLGHFIQRSAINFSNMIDQVLSKPVGRLQAKLYEQDQDYRAKVRTKIQMQEEAERARQWDDKVETINEADNSWEIRGEGDW</sequence>
<name>A0A9P4PHB9_9PLEO</name>
<proteinExistence type="predicted"/>
<dbReference type="OrthoDB" id="10450441at2759"/>